<reference evidence="1 2" key="1">
    <citation type="journal article" date="2019" name="Int. J. Syst. Evol. Microbiol.">
        <title>The Global Catalogue of Microorganisms (GCM) 10K type strain sequencing project: providing services to taxonomists for standard genome sequencing and annotation.</title>
        <authorList>
            <consortium name="The Broad Institute Genomics Platform"/>
            <consortium name="The Broad Institute Genome Sequencing Center for Infectious Disease"/>
            <person name="Wu L."/>
            <person name="Ma J."/>
        </authorList>
    </citation>
    <scope>NUCLEOTIDE SEQUENCE [LARGE SCALE GENOMIC DNA]</scope>
    <source>
        <strain evidence="1 2">JCM 1417</strain>
    </source>
</reference>
<evidence type="ECO:0000313" key="2">
    <source>
        <dbReference type="Proteomes" id="UP001501047"/>
    </source>
</evidence>
<name>A0ABN1KNQ2_CLOSU</name>
<evidence type="ECO:0000313" key="1">
    <source>
        <dbReference type="EMBL" id="GAA0772072.1"/>
    </source>
</evidence>
<organism evidence="1 2">
    <name type="scientific">Clostridium subterminale</name>
    <dbReference type="NCBI Taxonomy" id="1550"/>
    <lineage>
        <taxon>Bacteria</taxon>
        <taxon>Bacillati</taxon>
        <taxon>Bacillota</taxon>
        <taxon>Clostridia</taxon>
        <taxon>Eubacteriales</taxon>
        <taxon>Clostridiaceae</taxon>
        <taxon>Clostridium</taxon>
    </lineage>
</organism>
<dbReference type="EMBL" id="BAAACI010000005">
    <property type="protein sequence ID" value="GAA0772072.1"/>
    <property type="molecule type" value="Genomic_DNA"/>
</dbReference>
<gene>
    <name evidence="1" type="ORF">GCM10008908_17610</name>
</gene>
<dbReference type="RefSeq" id="WP_343825647.1">
    <property type="nucleotide sequence ID" value="NZ_BAAACI010000005.1"/>
</dbReference>
<accession>A0ABN1KNQ2</accession>
<comment type="caution">
    <text evidence="1">The sequence shown here is derived from an EMBL/GenBank/DDBJ whole genome shotgun (WGS) entry which is preliminary data.</text>
</comment>
<keyword evidence="2" id="KW-1185">Reference proteome</keyword>
<sequence length="60" mass="7093">MFHGKEKEKKLRSNCLSRKEDNLKKIYLNIMNNFSDGTLKGELYEIFKDEVDIINSNNLI</sequence>
<proteinExistence type="predicted"/>
<dbReference type="Proteomes" id="UP001501047">
    <property type="component" value="Unassembled WGS sequence"/>
</dbReference>
<protein>
    <submittedName>
        <fullName evidence="1">Uncharacterized protein</fullName>
    </submittedName>
</protein>